<dbReference type="AlphaFoldDB" id="A6URA8"/>
<dbReference type="GeneID" id="5325950"/>
<dbReference type="KEGG" id="mvn:Mevan_1130"/>
<sequence length="510" mass="56648">MKELIKSSLNDFDSAMELREIVVKKINDKKLTESDIIDIVDSVDDLSFEEIQKLGSNFRKFPLGCDLLEIGVGPCSSSLNLSQFIENCILTDAMGYPIHLCTYALADIAEKEGINPIEVMKQVHENVEVPLDIDHFGRFGPMRFPKEITHCMGDCYYNGPPYKGCPRDRIHKRLITKEREHFEEFSDWINLSSTVCVNVVEEQGGGDHGADISEMENVSKAAQKYGKGIEGIFHIGDGYDDLISGLRACSELNVDALVIEGGPFNRSKNKLKDFAKAVAVSRILVKGGVVATNGAYEDECRVGLRSGLNVILSGFSGNHHGYMCGYSPKEARRNNFGLPRVLKIMKEEASNMGICIANRELLKILVKSSRFLNYNGKHMIYPEMIGNYFMGDAHWVSVSNSKMYNAPYFGKTLDSLSEELDSKKIGVLGARYISWGIASALNPEELYVSDVDPLVEYATVKILNDNGINAYACSGSDRKALEQADKSIITTMIPEIALRIKNKFNAISLI</sequence>
<name>A6URA8_METVS</name>
<evidence type="ECO:0000313" key="1">
    <source>
        <dbReference type="EMBL" id="ABR55030.1"/>
    </source>
</evidence>
<dbReference type="eggNOG" id="arCOG04861">
    <property type="taxonomic scope" value="Archaea"/>
</dbReference>
<dbReference type="OrthoDB" id="114142at2157"/>
<dbReference type="Pfam" id="PF10113">
    <property type="entry name" value="Fibrillarin_2"/>
    <property type="match status" value="1"/>
</dbReference>
<keyword evidence="2" id="KW-1185">Reference proteome</keyword>
<dbReference type="HOGENOM" id="CLU_539284_0_0_2"/>
<proteinExistence type="predicted"/>
<dbReference type="EMBL" id="CP000742">
    <property type="protein sequence ID" value="ABR55030.1"/>
    <property type="molecule type" value="Genomic_DNA"/>
</dbReference>
<evidence type="ECO:0000313" key="2">
    <source>
        <dbReference type="Proteomes" id="UP000001107"/>
    </source>
</evidence>
<accession>A6URA8</accession>
<gene>
    <name evidence="1" type="ordered locus">Mevan_1130</name>
</gene>
<dbReference type="PIRSF" id="PIRSF019375">
    <property type="entry name" value="UCP019375"/>
    <property type="match status" value="1"/>
</dbReference>
<dbReference type="STRING" id="406327.Mevan_1130"/>
<protein>
    <submittedName>
        <fullName evidence="1">Conserved fibrillarin-like protein</fullName>
    </submittedName>
</protein>
<dbReference type="RefSeq" id="WP_012065945.1">
    <property type="nucleotide sequence ID" value="NC_009634.1"/>
</dbReference>
<dbReference type="InterPro" id="IPR016760">
    <property type="entry name" value="HcgG-like"/>
</dbReference>
<dbReference type="NCBIfam" id="TIGR03958">
    <property type="entry name" value="monoFe_hyd_HmdC"/>
    <property type="match status" value="1"/>
</dbReference>
<organism evidence="1 2">
    <name type="scientific">Methanococcus vannielii (strain ATCC 35089 / DSM 1224 / JCM 13029 / OCM 148 / SB)</name>
    <dbReference type="NCBI Taxonomy" id="406327"/>
    <lineage>
        <taxon>Archaea</taxon>
        <taxon>Methanobacteriati</taxon>
        <taxon>Methanobacteriota</taxon>
        <taxon>Methanomada group</taxon>
        <taxon>Methanococci</taxon>
        <taxon>Methanococcales</taxon>
        <taxon>Methanococcaceae</taxon>
        <taxon>Methanococcus</taxon>
    </lineage>
</organism>
<reference evidence="1" key="1">
    <citation type="submission" date="2007-06" db="EMBL/GenBank/DDBJ databases">
        <title>Complete sequence of Methanococcus vannielii SB.</title>
        <authorList>
            <consortium name="US DOE Joint Genome Institute"/>
            <person name="Copeland A."/>
            <person name="Lucas S."/>
            <person name="Lapidus A."/>
            <person name="Barry K."/>
            <person name="Glavina del Rio T."/>
            <person name="Dalin E."/>
            <person name="Tice H."/>
            <person name="Pitluck S."/>
            <person name="Chain P."/>
            <person name="Malfatti S."/>
            <person name="Shin M."/>
            <person name="Vergez L."/>
            <person name="Schmutz J."/>
            <person name="Larimer F."/>
            <person name="Land M."/>
            <person name="Hauser L."/>
            <person name="Kyrpides N."/>
            <person name="Anderson I."/>
            <person name="Sieprawska-Lupa M."/>
            <person name="Whitman W.B."/>
            <person name="Richardson P."/>
        </authorList>
    </citation>
    <scope>NUCLEOTIDE SEQUENCE [LARGE SCALE GENOMIC DNA]</scope>
    <source>
        <strain evidence="1">SB</strain>
    </source>
</reference>
<dbReference type="Proteomes" id="UP000001107">
    <property type="component" value="Chromosome"/>
</dbReference>